<dbReference type="InterPro" id="IPR025669">
    <property type="entry name" value="AAA_dom"/>
</dbReference>
<dbReference type="RefSeq" id="WP_377735650.1">
    <property type="nucleotide sequence ID" value="NZ_JBHSRI010000025.1"/>
</dbReference>
<protein>
    <submittedName>
        <fullName evidence="2">CpaE family protein</fullName>
    </submittedName>
</protein>
<dbReference type="Proteomes" id="UP001596170">
    <property type="component" value="Unassembled WGS sequence"/>
</dbReference>
<evidence type="ECO:0000259" key="1">
    <source>
        <dbReference type="Pfam" id="PF13614"/>
    </source>
</evidence>
<dbReference type="PANTHER" id="PTHR43384:SF13">
    <property type="entry name" value="SLR0110 PROTEIN"/>
    <property type="match status" value="1"/>
</dbReference>
<comment type="caution">
    <text evidence="2">The sequence shown here is derived from an EMBL/GenBank/DDBJ whole genome shotgun (WGS) entry which is preliminary data.</text>
</comment>
<feature type="domain" description="AAA" evidence="1">
    <location>
        <begin position="141"/>
        <end position="300"/>
    </location>
</feature>
<sequence length="385" mass="43362">MESSANILIVSELQQNTSQLKTIAESFSNEVTSVNYSDAIREMNRETRDIVIVSQSETEASVELVQSIRMVNPACLLLFVANASDFTLLRNIIRSGADEFFVFPDETSLFTSRFPTIVKNYEIKKNSMEEAAVTYGRNRGQILSFYSGKGGSGRTLIASSVAQTLKLESTAEVILIDLNTQYGGIENVFSIESNRSLADLMPVVEELNESHIRNVAETQQDSKLEILISPCDAEVAELIGEEFIAKLIRTCRRSFDYVLIDLPSHMNAQVVTALEESDKIFYILSPDTSAMKTLKQFETLSSRLGIHLANRMEIVLNEIAKENEVQQTDLKNVLRFPIAASIRRDIKGLQPYINKGMPVRTIQKERKLILFAKDIRKFSRDLLKQ</sequence>
<dbReference type="PANTHER" id="PTHR43384">
    <property type="entry name" value="SEPTUM SITE-DETERMINING PROTEIN MIND HOMOLOG, CHLOROPLASTIC-RELATED"/>
    <property type="match status" value="1"/>
</dbReference>
<dbReference type="Gene3D" id="3.40.50.300">
    <property type="entry name" value="P-loop containing nucleotide triphosphate hydrolases"/>
    <property type="match status" value="1"/>
</dbReference>
<dbReference type="Gene3D" id="3.40.50.2300">
    <property type="match status" value="1"/>
</dbReference>
<accession>A0ABW1LCI3</accession>
<keyword evidence="3" id="KW-1185">Reference proteome</keyword>
<proteinExistence type="predicted"/>
<dbReference type="EMBL" id="JBHSRI010000025">
    <property type="protein sequence ID" value="MFC6041016.1"/>
    <property type="molecule type" value="Genomic_DNA"/>
</dbReference>
<reference evidence="3" key="1">
    <citation type="journal article" date="2019" name="Int. J. Syst. Evol. Microbiol.">
        <title>The Global Catalogue of Microorganisms (GCM) 10K type strain sequencing project: providing services to taxonomists for standard genome sequencing and annotation.</title>
        <authorList>
            <consortium name="The Broad Institute Genomics Platform"/>
            <consortium name="The Broad Institute Genome Sequencing Center for Infectious Disease"/>
            <person name="Wu L."/>
            <person name="Ma J."/>
        </authorList>
    </citation>
    <scope>NUCLEOTIDE SEQUENCE [LARGE SCALE GENOMIC DNA]</scope>
    <source>
        <strain evidence="3">CCUG 54527</strain>
    </source>
</reference>
<organism evidence="2 3">
    <name type="scientific">Paenisporosarcina macmurdoensis</name>
    <dbReference type="NCBI Taxonomy" id="212659"/>
    <lineage>
        <taxon>Bacteria</taxon>
        <taxon>Bacillati</taxon>
        <taxon>Bacillota</taxon>
        <taxon>Bacilli</taxon>
        <taxon>Bacillales</taxon>
        <taxon>Caryophanaceae</taxon>
        <taxon>Paenisporosarcina</taxon>
    </lineage>
</organism>
<evidence type="ECO:0000313" key="3">
    <source>
        <dbReference type="Proteomes" id="UP001596170"/>
    </source>
</evidence>
<dbReference type="Pfam" id="PF13614">
    <property type="entry name" value="AAA_31"/>
    <property type="match status" value="1"/>
</dbReference>
<name>A0ABW1LCI3_9BACL</name>
<gene>
    <name evidence="2" type="ORF">ACFPYN_16435</name>
</gene>
<evidence type="ECO:0000313" key="2">
    <source>
        <dbReference type="EMBL" id="MFC6041016.1"/>
    </source>
</evidence>
<dbReference type="InterPro" id="IPR050625">
    <property type="entry name" value="ParA/MinD_ATPase"/>
</dbReference>
<dbReference type="SUPFAM" id="SSF52540">
    <property type="entry name" value="P-loop containing nucleoside triphosphate hydrolases"/>
    <property type="match status" value="1"/>
</dbReference>
<dbReference type="InterPro" id="IPR027417">
    <property type="entry name" value="P-loop_NTPase"/>
</dbReference>